<dbReference type="GO" id="GO:0015926">
    <property type="term" value="F:glucosidase activity"/>
    <property type="evidence" value="ECO:0007669"/>
    <property type="project" value="InterPro"/>
</dbReference>
<feature type="signal peptide" evidence="6">
    <location>
        <begin position="1"/>
        <end position="18"/>
    </location>
</feature>
<evidence type="ECO:0000256" key="3">
    <source>
        <dbReference type="ARBA" id="ARBA00012556"/>
    </source>
</evidence>
<dbReference type="GO" id="GO:0031218">
    <property type="term" value="F:arabinogalactan endo-1,4-beta-galactosidase activity"/>
    <property type="evidence" value="ECO:0007669"/>
    <property type="project" value="UniProtKB-EC"/>
</dbReference>
<comment type="catalytic activity">
    <reaction evidence="1 6">
        <text>The enzyme specifically hydrolyzes (1-&gt;4)-beta-D-galactosidic linkages in type I arabinogalactans.</text>
        <dbReference type="EC" id="3.2.1.89"/>
    </reaction>
</comment>
<dbReference type="AlphaFoldDB" id="A0A2P5HQD0"/>
<dbReference type="InterPro" id="IPR017853">
    <property type="entry name" value="GH"/>
</dbReference>
<dbReference type="Pfam" id="PF07745">
    <property type="entry name" value="Glyco_hydro_53"/>
    <property type="match status" value="1"/>
</dbReference>
<evidence type="ECO:0000313" key="7">
    <source>
        <dbReference type="EMBL" id="POS72425.1"/>
    </source>
</evidence>
<accession>A0A2P5HQD0</accession>
<evidence type="ECO:0000256" key="2">
    <source>
        <dbReference type="ARBA" id="ARBA00010687"/>
    </source>
</evidence>
<protein>
    <recommendedName>
        <fullName evidence="3 6">Arabinogalactan endo-beta-1,4-galactanase</fullName>
        <ecNumber evidence="3 6">3.2.1.89</ecNumber>
    </recommendedName>
</protein>
<evidence type="ECO:0000256" key="5">
    <source>
        <dbReference type="ARBA" id="ARBA00023295"/>
    </source>
</evidence>
<comment type="caution">
    <text evidence="7">The sequence shown here is derived from an EMBL/GenBank/DDBJ whole genome shotgun (WGS) entry which is preliminary data.</text>
</comment>
<dbReference type="PANTHER" id="PTHR34983">
    <property type="entry name" value="ARABINOGALACTAN ENDO-BETA-1,4-GALACTANASE A"/>
    <property type="match status" value="1"/>
</dbReference>
<dbReference type="Proteomes" id="UP000094444">
    <property type="component" value="Unassembled WGS sequence"/>
</dbReference>
<evidence type="ECO:0000256" key="6">
    <source>
        <dbReference type="RuleBase" id="RU361192"/>
    </source>
</evidence>
<name>A0A2P5HQD0_DIAHE</name>
<dbReference type="EMBL" id="MAVT02001003">
    <property type="protein sequence ID" value="POS72425.1"/>
    <property type="molecule type" value="Genomic_DNA"/>
</dbReference>
<dbReference type="SUPFAM" id="SSF51445">
    <property type="entry name" value="(Trans)glycosidases"/>
    <property type="match status" value="1"/>
</dbReference>
<dbReference type="OrthoDB" id="110914at2759"/>
<evidence type="ECO:0000256" key="1">
    <source>
        <dbReference type="ARBA" id="ARBA00001695"/>
    </source>
</evidence>
<evidence type="ECO:0000313" key="8">
    <source>
        <dbReference type="Proteomes" id="UP000094444"/>
    </source>
</evidence>
<keyword evidence="4 6" id="KW-0378">Hydrolase</keyword>
<dbReference type="GO" id="GO:0045490">
    <property type="term" value="P:pectin catabolic process"/>
    <property type="evidence" value="ECO:0007669"/>
    <property type="project" value="TreeGrafter"/>
</dbReference>
<gene>
    <name evidence="7" type="ORF">DHEL01_v209181</name>
</gene>
<dbReference type="Gene3D" id="3.20.20.80">
    <property type="entry name" value="Glycosidases"/>
    <property type="match status" value="1"/>
</dbReference>
<dbReference type="EC" id="3.2.1.89" evidence="3 6"/>
<comment type="similarity">
    <text evidence="2 6">Belongs to the glycosyl hydrolase 53 family.</text>
</comment>
<keyword evidence="6" id="KW-0732">Signal</keyword>
<feature type="chain" id="PRO_5015021734" description="Arabinogalactan endo-beta-1,4-galactanase" evidence="6">
    <location>
        <begin position="19"/>
        <end position="360"/>
    </location>
</feature>
<organism evidence="7 8">
    <name type="scientific">Diaporthe helianthi</name>
    <dbReference type="NCBI Taxonomy" id="158607"/>
    <lineage>
        <taxon>Eukaryota</taxon>
        <taxon>Fungi</taxon>
        <taxon>Dikarya</taxon>
        <taxon>Ascomycota</taxon>
        <taxon>Pezizomycotina</taxon>
        <taxon>Sordariomycetes</taxon>
        <taxon>Sordariomycetidae</taxon>
        <taxon>Diaporthales</taxon>
        <taxon>Diaporthaceae</taxon>
        <taxon>Diaporthe</taxon>
    </lineage>
</organism>
<dbReference type="InterPro" id="IPR011683">
    <property type="entry name" value="Glyco_hydro_53"/>
</dbReference>
<reference evidence="7" key="1">
    <citation type="submission" date="2017-09" db="EMBL/GenBank/DDBJ databases">
        <title>Polyketide synthases of a Diaporthe helianthi virulent isolate.</title>
        <authorList>
            <person name="Baroncelli R."/>
        </authorList>
    </citation>
    <scope>NUCLEOTIDE SEQUENCE [LARGE SCALE GENOMIC DNA]</scope>
    <source>
        <strain evidence="7">7/96</strain>
    </source>
</reference>
<dbReference type="STRING" id="158607.A0A2P5HQD0"/>
<sequence>MAIRNFALGALLAHAAQAALQHKGADWSSVAVLERDINIQYKDAQGTVKPLETILAENGINIVRQRVWVAKGDYDLDYNVALAKRAKAAGLDVHINLHYSDSWADPGQQRIPAGWPTDLAGLTTQIYDYTLNVTNTLQAEGIQPAIIDIGNEIADGLLWPVGRGGQTSWSNTAQLLSSASKAIRDSDLNPKPKINVHLNGAADQGVQDFFWQNILKADPNFPSQLDMFSASFYPFYGPEWNFTRLTNTLTHMTQLLPGKEFMVSEMAWPFTCAQGGNFAFPPDMRPSIPFNAEGQRTWVSEVAKRVEAITGGVGVEYWEIGWVNNAGLANRSLGQTGCEDNIMFEFNGNVRDSLSVFSTI</sequence>
<keyword evidence="8" id="KW-1185">Reference proteome</keyword>
<dbReference type="InParanoid" id="A0A2P5HQD0"/>
<keyword evidence="5 6" id="KW-0326">Glycosidase</keyword>
<dbReference type="PANTHER" id="PTHR34983:SF1">
    <property type="entry name" value="ARABINOGALACTAN ENDO-BETA-1,4-GALACTANASE A"/>
    <property type="match status" value="1"/>
</dbReference>
<proteinExistence type="inferred from homology"/>
<evidence type="ECO:0000256" key="4">
    <source>
        <dbReference type="ARBA" id="ARBA00022801"/>
    </source>
</evidence>